<evidence type="ECO:0000256" key="3">
    <source>
        <dbReference type="ARBA" id="ARBA00022679"/>
    </source>
</evidence>
<dbReference type="GO" id="GO:0035251">
    <property type="term" value="F:UDP-glucosyltransferase activity"/>
    <property type="evidence" value="ECO:0007669"/>
    <property type="project" value="TreeGrafter"/>
</dbReference>
<dbReference type="InterPro" id="IPR002213">
    <property type="entry name" value="UDP_glucos_trans"/>
</dbReference>
<dbReference type="CDD" id="cd03784">
    <property type="entry name" value="GT1_Gtf-like"/>
    <property type="match status" value="1"/>
</dbReference>
<reference evidence="4" key="2">
    <citation type="submission" date="2023-06" db="EMBL/GenBank/DDBJ databases">
        <authorList>
            <person name="Swenson N.G."/>
            <person name="Wegrzyn J.L."/>
            <person name="Mcevoy S.L."/>
        </authorList>
    </citation>
    <scope>NUCLEOTIDE SEQUENCE</scope>
    <source>
        <strain evidence="4">NS2018</strain>
        <tissue evidence="4">Leaf</tissue>
    </source>
</reference>
<reference evidence="4" key="1">
    <citation type="journal article" date="2022" name="Plant J.">
        <title>Strategies of tolerance reflected in two North American maple genomes.</title>
        <authorList>
            <person name="McEvoy S.L."/>
            <person name="Sezen U.U."/>
            <person name="Trouern-Trend A."/>
            <person name="McMahon S.M."/>
            <person name="Schaberg P.G."/>
            <person name="Yang J."/>
            <person name="Wegrzyn J.L."/>
            <person name="Swenson N.G."/>
        </authorList>
    </citation>
    <scope>NUCLEOTIDE SEQUENCE</scope>
    <source>
        <strain evidence="4">NS2018</strain>
    </source>
</reference>
<keyword evidence="2" id="KW-0328">Glycosyltransferase</keyword>
<evidence type="ECO:0000313" key="5">
    <source>
        <dbReference type="Proteomes" id="UP001168877"/>
    </source>
</evidence>
<keyword evidence="5" id="KW-1185">Reference proteome</keyword>
<dbReference type="FunFam" id="3.40.50.2000:FF:000064">
    <property type="entry name" value="Glycosyltransferase"/>
    <property type="match status" value="1"/>
</dbReference>
<dbReference type="AlphaFoldDB" id="A0AA39RLJ3"/>
<evidence type="ECO:0000313" key="4">
    <source>
        <dbReference type="EMBL" id="KAK0574500.1"/>
    </source>
</evidence>
<dbReference type="Gene3D" id="3.40.50.2000">
    <property type="entry name" value="Glycogen Phosphorylase B"/>
    <property type="match status" value="2"/>
</dbReference>
<organism evidence="4 5">
    <name type="scientific">Acer saccharum</name>
    <name type="common">Sugar maple</name>
    <dbReference type="NCBI Taxonomy" id="4024"/>
    <lineage>
        <taxon>Eukaryota</taxon>
        <taxon>Viridiplantae</taxon>
        <taxon>Streptophyta</taxon>
        <taxon>Embryophyta</taxon>
        <taxon>Tracheophyta</taxon>
        <taxon>Spermatophyta</taxon>
        <taxon>Magnoliopsida</taxon>
        <taxon>eudicotyledons</taxon>
        <taxon>Gunneridae</taxon>
        <taxon>Pentapetalae</taxon>
        <taxon>rosids</taxon>
        <taxon>malvids</taxon>
        <taxon>Sapindales</taxon>
        <taxon>Sapindaceae</taxon>
        <taxon>Hippocastanoideae</taxon>
        <taxon>Acereae</taxon>
        <taxon>Acer</taxon>
    </lineage>
</organism>
<sequence>MSSSSSSSVNNRTHVLVIPYPAQGHMLALLDLTHQLALQNITITILVTPKNLPILTPLVDAHPAIQTLVLPFPSHPSIPAGVENVREVGNSGNYPFIHALGQLFDPIIHWFHSHPNPPVAIISDFFLGWTVHLARQLNIIRINFYSVGTFLASLNDYCWNHMDNVRSSLVVVEFHNLPRSPVFKQEHLPSVFRRYKESDPVSEFVKDSMIANTSSWGWVCNSFEVLEGEYLDYLRTKIGHDRVFGVGPLSLVGPESTSRGDPSSDSSDNVMKWLEECPDGSVVYVCFGSQKPLQRQQTEALALGLEKSGVRFLWVVKSGMTGQAEDKYGSVLNGFEERVSGRGLVAKGWVPQVSILNHKAVGGFLSHCGWNSVLEGIVGGVMILGWPMEADQFVNAKLLVEDLGVAVRVCEGDNTVPDSEELGRVIAECRNGYREVKVRAKEMKEKALAAVRNGGTSMTDLDKLVQELRKLQVN</sequence>
<dbReference type="SUPFAM" id="SSF53756">
    <property type="entry name" value="UDP-Glycosyltransferase/glycogen phosphorylase"/>
    <property type="match status" value="1"/>
</dbReference>
<dbReference type="PANTHER" id="PTHR48047:SF28">
    <property type="entry name" value="F11M15.8 PROTEIN"/>
    <property type="match status" value="1"/>
</dbReference>
<dbReference type="PANTHER" id="PTHR48047">
    <property type="entry name" value="GLYCOSYLTRANSFERASE"/>
    <property type="match status" value="1"/>
</dbReference>
<dbReference type="Proteomes" id="UP001168877">
    <property type="component" value="Unassembled WGS sequence"/>
</dbReference>
<evidence type="ECO:0000256" key="1">
    <source>
        <dbReference type="ARBA" id="ARBA00009995"/>
    </source>
</evidence>
<accession>A0AA39RLJ3</accession>
<gene>
    <name evidence="4" type="ORF">LWI29_024627</name>
</gene>
<dbReference type="EMBL" id="JAUESC010000387">
    <property type="protein sequence ID" value="KAK0574500.1"/>
    <property type="molecule type" value="Genomic_DNA"/>
</dbReference>
<proteinExistence type="inferred from homology"/>
<comment type="similarity">
    <text evidence="1">Belongs to the UDP-glycosyltransferase family.</text>
</comment>
<protein>
    <submittedName>
        <fullName evidence="4">Uncharacterized protein</fullName>
    </submittedName>
</protein>
<name>A0AA39RLJ3_ACESA</name>
<evidence type="ECO:0000256" key="2">
    <source>
        <dbReference type="ARBA" id="ARBA00022676"/>
    </source>
</evidence>
<comment type="caution">
    <text evidence="4">The sequence shown here is derived from an EMBL/GenBank/DDBJ whole genome shotgun (WGS) entry which is preliminary data.</text>
</comment>
<dbReference type="FunFam" id="3.40.50.2000:FF:000143">
    <property type="entry name" value="UDP-glycosyltransferase 89B1"/>
    <property type="match status" value="1"/>
</dbReference>
<keyword evidence="3" id="KW-0808">Transferase</keyword>
<dbReference type="Pfam" id="PF00201">
    <property type="entry name" value="UDPGT"/>
    <property type="match status" value="1"/>
</dbReference>